<dbReference type="Proteomes" id="UP001642540">
    <property type="component" value="Unassembled WGS sequence"/>
</dbReference>
<feature type="compositionally biased region" description="Basic residues" evidence="10">
    <location>
        <begin position="553"/>
        <end position="565"/>
    </location>
</feature>
<keyword evidence="5 9" id="KW-0963">Cytoplasm</keyword>
<proteinExistence type="inferred from homology"/>
<evidence type="ECO:0000256" key="8">
    <source>
        <dbReference type="ARBA" id="ARBA00023274"/>
    </source>
</evidence>
<dbReference type="InterPro" id="IPR013699">
    <property type="entry name" value="Signal_recog_part_SRP72_RNA-bd"/>
</dbReference>
<evidence type="ECO:0000259" key="11">
    <source>
        <dbReference type="Pfam" id="PF08492"/>
    </source>
</evidence>
<dbReference type="PANTHER" id="PTHR14094:SF9">
    <property type="entry name" value="SIGNAL RECOGNITION PARTICLE SUBUNIT SRP72"/>
    <property type="match status" value="1"/>
</dbReference>
<evidence type="ECO:0000256" key="7">
    <source>
        <dbReference type="ARBA" id="ARBA00023135"/>
    </source>
</evidence>
<evidence type="ECO:0000256" key="1">
    <source>
        <dbReference type="ARBA" id="ARBA00004240"/>
    </source>
</evidence>
<dbReference type="PANTHER" id="PTHR14094">
    <property type="entry name" value="SIGNAL RECOGNITION PARTICLE 72"/>
    <property type="match status" value="1"/>
</dbReference>
<dbReference type="Pfam" id="PF08492">
    <property type="entry name" value="SRP72"/>
    <property type="match status" value="1"/>
</dbReference>
<dbReference type="Pfam" id="PF17004">
    <property type="entry name" value="SRP_TPR_like"/>
    <property type="match status" value="1"/>
</dbReference>
<name>A0ABP1QYF7_9HEXA</name>
<comment type="subcellular location">
    <subcellularLocation>
        <location evidence="2 9">Cytoplasm</location>
    </subcellularLocation>
    <subcellularLocation>
        <location evidence="1">Endoplasmic reticulum</location>
    </subcellularLocation>
</comment>
<dbReference type="Gene3D" id="1.25.40.10">
    <property type="entry name" value="Tetratricopeptide repeat domain"/>
    <property type="match status" value="2"/>
</dbReference>
<comment type="similarity">
    <text evidence="3 9">Belongs to the SRP72 family.</text>
</comment>
<dbReference type="InterPro" id="IPR011990">
    <property type="entry name" value="TPR-like_helical_dom_sf"/>
</dbReference>
<evidence type="ECO:0000256" key="5">
    <source>
        <dbReference type="ARBA" id="ARBA00022490"/>
    </source>
</evidence>
<evidence type="ECO:0000256" key="4">
    <source>
        <dbReference type="ARBA" id="ARBA00018350"/>
    </source>
</evidence>
<evidence type="ECO:0000313" key="13">
    <source>
        <dbReference type="Proteomes" id="UP001642540"/>
    </source>
</evidence>
<evidence type="ECO:0000256" key="6">
    <source>
        <dbReference type="ARBA" id="ARBA00022824"/>
    </source>
</evidence>
<dbReference type="SUPFAM" id="SSF48452">
    <property type="entry name" value="TPR-like"/>
    <property type="match status" value="1"/>
</dbReference>
<dbReference type="InterPro" id="IPR031545">
    <property type="entry name" value="SRP72_TPR-like"/>
</dbReference>
<reference evidence="12 13" key="1">
    <citation type="submission" date="2024-08" db="EMBL/GenBank/DDBJ databases">
        <authorList>
            <person name="Cucini C."/>
            <person name="Frati F."/>
        </authorList>
    </citation>
    <scope>NUCLEOTIDE SEQUENCE [LARGE SCALE GENOMIC DNA]</scope>
</reference>
<dbReference type="EMBL" id="CAXLJM020000051">
    <property type="protein sequence ID" value="CAL8115174.1"/>
    <property type="molecule type" value="Genomic_DNA"/>
</dbReference>
<keyword evidence="7 9" id="KW-0733">Signal recognition particle</keyword>
<comment type="caution">
    <text evidence="12">The sequence shown here is derived from an EMBL/GenBank/DDBJ whole genome shotgun (WGS) entry which is preliminary data.</text>
</comment>
<keyword evidence="8 9" id="KW-0687">Ribonucleoprotein</keyword>
<evidence type="ECO:0000256" key="9">
    <source>
        <dbReference type="PIRNR" id="PIRNR038922"/>
    </source>
</evidence>
<keyword evidence="13" id="KW-1185">Reference proteome</keyword>
<dbReference type="Pfam" id="PF13174">
    <property type="entry name" value="TPR_6"/>
    <property type="match status" value="1"/>
</dbReference>
<dbReference type="InterPro" id="IPR026270">
    <property type="entry name" value="SRP72"/>
</dbReference>
<dbReference type="InterPro" id="IPR019734">
    <property type="entry name" value="TPR_rpt"/>
</dbReference>
<feature type="domain" description="Signal recognition particle SRP72 subunit RNA-binding" evidence="11">
    <location>
        <begin position="548"/>
        <end position="591"/>
    </location>
</feature>
<protein>
    <recommendedName>
        <fullName evidence="4 9">Signal recognition particle subunit SRP72</fullName>
    </recommendedName>
</protein>
<feature type="region of interest" description="Disordered" evidence="10">
    <location>
        <begin position="549"/>
        <end position="650"/>
    </location>
</feature>
<feature type="compositionally biased region" description="Basic and acidic residues" evidence="10">
    <location>
        <begin position="567"/>
        <end position="588"/>
    </location>
</feature>
<keyword evidence="6" id="KW-0256">Endoplasmic reticulum</keyword>
<evidence type="ECO:0000313" key="12">
    <source>
        <dbReference type="EMBL" id="CAL8115174.1"/>
    </source>
</evidence>
<evidence type="ECO:0000256" key="2">
    <source>
        <dbReference type="ARBA" id="ARBA00004496"/>
    </source>
</evidence>
<dbReference type="PIRSF" id="PIRSF038922">
    <property type="entry name" value="SRP72"/>
    <property type="match status" value="1"/>
</dbReference>
<gene>
    <name evidence="12" type="ORF">ODALV1_LOCUS16748</name>
</gene>
<evidence type="ECO:0000256" key="3">
    <source>
        <dbReference type="ARBA" id="ARBA00007676"/>
    </source>
</evidence>
<organism evidence="12 13">
    <name type="scientific">Orchesella dallaii</name>
    <dbReference type="NCBI Taxonomy" id="48710"/>
    <lineage>
        <taxon>Eukaryota</taxon>
        <taxon>Metazoa</taxon>
        <taxon>Ecdysozoa</taxon>
        <taxon>Arthropoda</taxon>
        <taxon>Hexapoda</taxon>
        <taxon>Collembola</taxon>
        <taxon>Entomobryomorpha</taxon>
        <taxon>Entomobryoidea</taxon>
        <taxon>Orchesellidae</taxon>
        <taxon>Orchesellinae</taxon>
        <taxon>Orchesella</taxon>
    </lineage>
</organism>
<evidence type="ECO:0000256" key="10">
    <source>
        <dbReference type="SAM" id="MobiDB-lite"/>
    </source>
</evidence>
<sequence>MEKNQGDKRKSLFGDLDRSMSNADYERAIKVCNRLLHITPDDELAFRCKIICCIHLDRVSEAITFMDKNPKLTGKLGFEKAYCYYRLQDMEKSKEVLDGCEDSVRKRELMTQILYRMELYDESYTSCKELIRVANDDYDEERQTNLAAINASLIATGAENRLENVQQATTHELTYNNACAFIAEKRYVDAIKLLKEAETKAAESLKEDGMTEEEIAEDTAIMVIQSGYCRQMLGREKEAMALYSKVLKSKPPEVDLVAVASNNILCINRDQNIFDSKKRVKAIRADGADVKLTRAQRRDMHINQCLFYLLTGQADLCKETCALTASKFPETEHEIFLINTALIVKTDGIEAAKLFVAPTVGKKEEMQLRINLCFVQQLLRDGNRKDAISILETVAKKSYKPGVVGALVTLYQQDGRVNDAATALKLAVDFHRKGGGNKKRLNVLWRQAASLMIQQGDLAEAVKSLEELQKSSPDDITTLAQLIVAYSQYDIAKAHKLSSQLPAVPPPEDLDLASLESPNWLSSVKMIKKSTKPDSVPATPQISAIAVNITEPKKKKKKPKCKSKLPKTFDPERKPDSERWLPKYERTGYRPKKQRRGKDKDVGKGTQGADSVTSAIYDMSAKMSQKKPEPEPSPSTSKASSRPGKKSKKK</sequence>
<comment type="function">
    <text evidence="9">Component of the signal recognition particle (SRP) complex, a ribonucleoprotein complex that mediates the cotranslational targeting of secretory and membrane proteins to the endoplasmic reticulum (ER).</text>
</comment>
<accession>A0ABP1QYF7</accession>